<reference evidence="1 2" key="1">
    <citation type="submission" date="2020-08" db="EMBL/GenBank/DDBJ databases">
        <title>Sequencing the genomes of 1000 actinobacteria strains.</title>
        <authorList>
            <person name="Klenk H.-P."/>
        </authorList>
    </citation>
    <scope>NUCLEOTIDE SEQUENCE [LARGE SCALE GENOMIC DNA]</scope>
    <source>
        <strain evidence="1 2">DSM 45809</strain>
    </source>
</reference>
<dbReference type="Proteomes" id="UP000546162">
    <property type="component" value="Unassembled WGS sequence"/>
</dbReference>
<dbReference type="EMBL" id="JACHNB010000001">
    <property type="protein sequence ID" value="MBB4743938.1"/>
    <property type="molecule type" value="Genomic_DNA"/>
</dbReference>
<sequence>MASGEITKRLGVSRQRVQQLTCREDFPAPYTELSLGRIWLESEIELWILQCWRPRTARSVAKA</sequence>
<name>A0A7W7H4N7_9ACTN</name>
<protein>
    <submittedName>
        <fullName evidence="1">Putative DNA-binding transcriptional regulator AlpA</fullName>
    </submittedName>
</protein>
<dbReference type="GO" id="GO:0003677">
    <property type="term" value="F:DNA binding"/>
    <property type="evidence" value="ECO:0007669"/>
    <property type="project" value="UniProtKB-KW"/>
</dbReference>
<keyword evidence="2" id="KW-1185">Reference proteome</keyword>
<gene>
    <name evidence="1" type="ORF">BJY16_007397</name>
</gene>
<organism evidence="1 2">
    <name type="scientific">Actinoplanes octamycinicus</name>
    <dbReference type="NCBI Taxonomy" id="135948"/>
    <lineage>
        <taxon>Bacteria</taxon>
        <taxon>Bacillati</taxon>
        <taxon>Actinomycetota</taxon>
        <taxon>Actinomycetes</taxon>
        <taxon>Micromonosporales</taxon>
        <taxon>Micromonosporaceae</taxon>
        <taxon>Actinoplanes</taxon>
    </lineage>
</organism>
<comment type="caution">
    <text evidence="1">The sequence shown here is derived from an EMBL/GenBank/DDBJ whole genome shotgun (WGS) entry which is preliminary data.</text>
</comment>
<accession>A0A7W7H4N7</accession>
<dbReference type="AlphaFoldDB" id="A0A7W7H4N7"/>
<evidence type="ECO:0000313" key="2">
    <source>
        <dbReference type="Proteomes" id="UP000546162"/>
    </source>
</evidence>
<evidence type="ECO:0000313" key="1">
    <source>
        <dbReference type="EMBL" id="MBB4743938.1"/>
    </source>
</evidence>
<keyword evidence="1" id="KW-0238">DNA-binding</keyword>
<proteinExistence type="predicted"/>